<keyword evidence="4" id="KW-1185">Reference proteome</keyword>
<dbReference type="PANTHER" id="PTHR13832:SF792">
    <property type="entry name" value="GM14286P"/>
    <property type="match status" value="1"/>
</dbReference>
<dbReference type="EMBL" id="MU853812">
    <property type="protein sequence ID" value="KAK3939399.1"/>
    <property type="molecule type" value="Genomic_DNA"/>
</dbReference>
<organism evidence="3 4">
    <name type="scientific">Diplogelasinospora grovesii</name>
    <dbReference type="NCBI Taxonomy" id="303347"/>
    <lineage>
        <taxon>Eukaryota</taxon>
        <taxon>Fungi</taxon>
        <taxon>Dikarya</taxon>
        <taxon>Ascomycota</taxon>
        <taxon>Pezizomycotina</taxon>
        <taxon>Sordariomycetes</taxon>
        <taxon>Sordariomycetidae</taxon>
        <taxon>Sordariales</taxon>
        <taxon>Diplogelasinosporaceae</taxon>
        <taxon>Diplogelasinospora</taxon>
    </lineage>
</organism>
<dbReference type="PROSITE" id="PS51746">
    <property type="entry name" value="PPM_2"/>
    <property type="match status" value="1"/>
</dbReference>
<dbReference type="SMART" id="SM00332">
    <property type="entry name" value="PP2Cc"/>
    <property type="match status" value="1"/>
</dbReference>
<dbReference type="Proteomes" id="UP001303473">
    <property type="component" value="Unassembled WGS sequence"/>
</dbReference>
<dbReference type="GO" id="GO:0004722">
    <property type="term" value="F:protein serine/threonine phosphatase activity"/>
    <property type="evidence" value="ECO:0007669"/>
    <property type="project" value="InterPro"/>
</dbReference>
<reference evidence="4" key="1">
    <citation type="journal article" date="2023" name="Mol. Phylogenet. Evol.">
        <title>Genome-scale phylogeny and comparative genomics of the fungal order Sordariales.</title>
        <authorList>
            <person name="Hensen N."/>
            <person name="Bonometti L."/>
            <person name="Westerberg I."/>
            <person name="Brannstrom I.O."/>
            <person name="Guillou S."/>
            <person name="Cros-Aarteil S."/>
            <person name="Calhoun S."/>
            <person name="Haridas S."/>
            <person name="Kuo A."/>
            <person name="Mondo S."/>
            <person name="Pangilinan J."/>
            <person name="Riley R."/>
            <person name="LaButti K."/>
            <person name="Andreopoulos B."/>
            <person name="Lipzen A."/>
            <person name="Chen C."/>
            <person name="Yan M."/>
            <person name="Daum C."/>
            <person name="Ng V."/>
            <person name="Clum A."/>
            <person name="Steindorff A."/>
            <person name="Ohm R.A."/>
            <person name="Martin F."/>
            <person name="Silar P."/>
            <person name="Natvig D.O."/>
            <person name="Lalanne C."/>
            <person name="Gautier V."/>
            <person name="Ament-Velasquez S.L."/>
            <person name="Kruys A."/>
            <person name="Hutchinson M.I."/>
            <person name="Powell A.J."/>
            <person name="Barry K."/>
            <person name="Miller A.N."/>
            <person name="Grigoriev I.V."/>
            <person name="Debuchy R."/>
            <person name="Gladieux P."/>
            <person name="Hiltunen Thoren M."/>
            <person name="Johannesson H."/>
        </authorList>
    </citation>
    <scope>NUCLEOTIDE SEQUENCE [LARGE SCALE GENOMIC DNA]</scope>
    <source>
        <strain evidence="4">CBS 340.73</strain>
    </source>
</reference>
<feature type="region of interest" description="Disordered" evidence="1">
    <location>
        <begin position="439"/>
        <end position="459"/>
    </location>
</feature>
<feature type="region of interest" description="Disordered" evidence="1">
    <location>
        <begin position="266"/>
        <end position="285"/>
    </location>
</feature>
<proteinExistence type="predicted"/>
<protein>
    <submittedName>
        <fullName evidence="3">Phosphatase 2C-like domain-containing protein</fullName>
    </submittedName>
</protein>
<comment type="caution">
    <text evidence="3">The sequence shown here is derived from an EMBL/GenBank/DDBJ whole genome shotgun (WGS) entry which is preliminary data.</text>
</comment>
<feature type="compositionally biased region" description="Low complexity" evidence="1">
    <location>
        <begin position="350"/>
        <end position="359"/>
    </location>
</feature>
<dbReference type="PANTHER" id="PTHR13832">
    <property type="entry name" value="PROTEIN PHOSPHATASE 2C"/>
    <property type="match status" value="1"/>
</dbReference>
<dbReference type="SUPFAM" id="SSF81606">
    <property type="entry name" value="PP2C-like"/>
    <property type="match status" value="1"/>
</dbReference>
<feature type="region of interest" description="Disordered" evidence="1">
    <location>
        <begin position="33"/>
        <end position="64"/>
    </location>
</feature>
<dbReference type="InterPro" id="IPR015655">
    <property type="entry name" value="PP2C"/>
</dbReference>
<feature type="region of interest" description="Disordered" evidence="1">
    <location>
        <begin position="341"/>
        <end position="365"/>
    </location>
</feature>
<dbReference type="AlphaFoldDB" id="A0AAN6N5D9"/>
<sequence length="537" mass="58403">MAVSKEQSIFDLRPASENLGAGQTISSIHEIPVFDRPSSSSSSSSSSTHSSLSRPGTELSTNSHTPINITARLHILQHQPTDRPIEDRFSVSVVYDSSTKSSKVLLGVYDGHRGPWTADHISRTLPDDLLSTLSAHRRQSGRYGRFLEDDKIADLFESVDRQILSTFQDAHPIRPPSPYEIPSTSTSQPAKKSILRKVKSMFLKDPKPELKRGLQVIDPLQTEAALAALSGCTASMLLLDINQKHFGSGNVASKIINLGDSRTVITSTTPSSPRSSPRNSTAGVLAESKDVNSRCAAEQAHLIYQHPDDDPKDIFVGGRLFGDTLSTRGFGDAMYKLPLRPPHTLDDSRMSTASSASSSRAKELTDEEKALHRHLVGMMSAHLEAEQHRAAGKKGGKETEVRVPKYLTTVPLIDRYDAMFSRYISPPYVSARPEIISTWTSTPPSPRTPATPTVPTTPTLPITTTTSKTANVLAVLATDGLWDLVSTEEAVSIVREAIAAEEAEPVQQNLAQVLLDAVIQRTGRRPGDDVTILVLTL</sequence>
<dbReference type="InterPro" id="IPR001932">
    <property type="entry name" value="PPM-type_phosphatase-like_dom"/>
</dbReference>
<feature type="compositionally biased region" description="Low complexity" evidence="1">
    <location>
        <begin position="38"/>
        <end position="53"/>
    </location>
</feature>
<evidence type="ECO:0000259" key="2">
    <source>
        <dbReference type="PROSITE" id="PS51746"/>
    </source>
</evidence>
<dbReference type="Gene3D" id="3.60.40.10">
    <property type="entry name" value="PPM-type phosphatase domain"/>
    <property type="match status" value="1"/>
</dbReference>
<evidence type="ECO:0000256" key="1">
    <source>
        <dbReference type="SAM" id="MobiDB-lite"/>
    </source>
</evidence>
<feature type="compositionally biased region" description="Low complexity" evidence="1">
    <location>
        <begin position="450"/>
        <end position="459"/>
    </location>
</feature>
<feature type="domain" description="PPM-type phosphatase" evidence="2">
    <location>
        <begin position="72"/>
        <end position="537"/>
    </location>
</feature>
<dbReference type="Pfam" id="PF00481">
    <property type="entry name" value="PP2C"/>
    <property type="match status" value="1"/>
</dbReference>
<dbReference type="InterPro" id="IPR036457">
    <property type="entry name" value="PPM-type-like_dom_sf"/>
</dbReference>
<name>A0AAN6N5D9_9PEZI</name>
<feature type="compositionally biased region" description="Low complexity" evidence="1">
    <location>
        <begin position="266"/>
        <end position="281"/>
    </location>
</feature>
<accession>A0AAN6N5D9</accession>
<evidence type="ECO:0000313" key="4">
    <source>
        <dbReference type="Proteomes" id="UP001303473"/>
    </source>
</evidence>
<gene>
    <name evidence="3" type="ORF">QBC46DRAFT_263382</name>
</gene>
<evidence type="ECO:0000313" key="3">
    <source>
        <dbReference type="EMBL" id="KAK3939399.1"/>
    </source>
</evidence>